<feature type="compositionally biased region" description="Basic and acidic residues" evidence="1">
    <location>
        <begin position="68"/>
        <end position="80"/>
    </location>
</feature>
<organism evidence="2 3">
    <name type="scientific">Carnegiea gigantea</name>
    <dbReference type="NCBI Taxonomy" id="171969"/>
    <lineage>
        <taxon>Eukaryota</taxon>
        <taxon>Viridiplantae</taxon>
        <taxon>Streptophyta</taxon>
        <taxon>Embryophyta</taxon>
        <taxon>Tracheophyta</taxon>
        <taxon>Spermatophyta</taxon>
        <taxon>Magnoliopsida</taxon>
        <taxon>eudicotyledons</taxon>
        <taxon>Gunneridae</taxon>
        <taxon>Pentapetalae</taxon>
        <taxon>Caryophyllales</taxon>
        <taxon>Cactineae</taxon>
        <taxon>Cactaceae</taxon>
        <taxon>Cactoideae</taxon>
        <taxon>Echinocereeae</taxon>
        <taxon>Carnegiea</taxon>
    </lineage>
</organism>
<evidence type="ECO:0000256" key="1">
    <source>
        <dbReference type="SAM" id="MobiDB-lite"/>
    </source>
</evidence>
<keyword evidence="3" id="KW-1185">Reference proteome</keyword>
<accession>A0A9Q1GN87</accession>
<gene>
    <name evidence="2" type="ORF">Cgig2_024097</name>
</gene>
<evidence type="ECO:0000313" key="2">
    <source>
        <dbReference type="EMBL" id="KAJ8423851.1"/>
    </source>
</evidence>
<dbReference type="Proteomes" id="UP001153076">
    <property type="component" value="Unassembled WGS sequence"/>
</dbReference>
<feature type="region of interest" description="Disordered" evidence="1">
    <location>
        <begin position="253"/>
        <end position="278"/>
    </location>
</feature>
<proteinExistence type="predicted"/>
<feature type="compositionally biased region" description="Basic and acidic residues" evidence="1">
    <location>
        <begin position="149"/>
        <end position="162"/>
    </location>
</feature>
<dbReference type="EMBL" id="JAKOGI010001849">
    <property type="protein sequence ID" value="KAJ8423851.1"/>
    <property type="molecule type" value="Genomic_DNA"/>
</dbReference>
<protein>
    <submittedName>
        <fullName evidence="2">Uncharacterized protein</fullName>
    </submittedName>
</protein>
<feature type="compositionally biased region" description="Basic residues" evidence="1">
    <location>
        <begin position="81"/>
        <end position="96"/>
    </location>
</feature>
<evidence type="ECO:0000313" key="3">
    <source>
        <dbReference type="Proteomes" id="UP001153076"/>
    </source>
</evidence>
<name>A0A9Q1GN87_9CARY</name>
<sequence length="278" mass="30562">MKKAKSNTSHKEAGKGVKFAQQSGEKELLNESLAKKGDASSKDKISKKTFEKPQEEGKAFEKSPTISEGEKKAKDIVEKRKAGKKKANKPLKKKAKRDTSYEQGGKGDKSTQKSGEKEVLHESLAEKGEASLWMQKGKNPSYEDEEVDHNDNRKEGEEERMISEFVKAVPKRNKPSLKSEGHQGTEQKDARSNVSAASEGEKTISSIKESLLQQVCAETCEGCKPNRIAKLDTVIKEVVVELHSASVEFAKLQAKHQPTKDDSSPSFSPISAVAHPNS</sequence>
<reference evidence="2" key="1">
    <citation type="submission" date="2022-04" db="EMBL/GenBank/DDBJ databases">
        <title>Carnegiea gigantea Genome sequencing and assembly v2.</title>
        <authorList>
            <person name="Copetti D."/>
            <person name="Sanderson M.J."/>
            <person name="Burquez A."/>
            <person name="Wojciechowski M.F."/>
        </authorList>
    </citation>
    <scope>NUCLEOTIDE SEQUENCE</scope>
    <source>
        <strain evidence="2">SGP5-SGP5p</strain>
        <tissue evidence="2">Aerial part</tissue>
    </source>
</reference>
<feature type="compositionally biased region" description="Basic and acidic residues" evidence="1">
    <location>
        <begin position="24"/>
        <end position="61"/>
    </location>
</feature>
<feature type="region of interest" description="Disordered" evidence="1">
    <location>
        <begin position="1"/>
        <end position="201"/>
    </location>
</feature>
<comment type="caution">
    <text evidence="2">The sequence shown here is derived from an EMBL/GenBank/DDBJ whole genome shotgun (WGS) entry which is preliminary data.</text>
</comment>
<feature type="compositionally biased region" description="Basic and acidic residues" evidence="1">
    <location>
        <begin position="97"/>
        <end position="129"/>
    </location>
</feature>
<dbReference type="AlphaFoldDB" id="A0A9Q1GN87"/>
<feature type="compositionally biased region" description="Basic and acidic residues" evidence="1">
    <location>
        <begin position="177"/>
        <end position="191"/>
    </location>
</feature>